<feature type="domain" description="BAH" evidence="2">
    <location>
        <begin position="186"/>
        <end position="310"/>
    </location>
</feature>
<dbReference type="InterPro" id="IPR004006">
    <property type="entry name" value="DhaK_dom"/>
</dbReference>
<evidence type="ECO:0000259" key="3">
    <source>
        <dbReference type="PROSITE" id="PS51481"/>
    </source>
</evidence>
<dbReference type="GO" id="GO:0003723">
    <property type="term" value="F:RNA binding"/>
    <property type="evidence" value="ECO:0007669"/>
    <property type="project" value="TreeGrafter"/>
</dbReference>
<dbReference type="AlphaFoldDB" id="A0A8J5FQV9"/>
<protein>
    <recommendedName>
        <fullName evidence="6">BAH domain-containing protein</fullName>
    </recommendedName>
</protein>
<dbReference type="PANTHER" id="PTHR47073:SF2">
    <property type="entry name" value="PROTEIN ANTI-SILENCING 1"/>
    <property type="match status" value="1"/>
</dbReference>
<dbReference type="PROSITE" id="PS51038">
    <property type="entry name" value="BAH"/>
    <property type="match status" value="1"/>
</dbReference>
<evidence type="ECO:0008006" key="6">
    <source>
        <dbReference type="Google" id="ProtNLM"/>
    </source>
</evidence>
<gene>
    <name evidence="4" type="ORF">ZIOFF_051111</name>
</gene>
<feature type="domain" description="DhaK" evidence="3">
    <location>
        <begin position="1"/>
        <end position="328"/>
    </location>
</feature>
<reference evidence="4 5" key="1">
    <citation type="submission" date="2020-08" db="EMBL/GenBank/DDBJ databases">
        <title>Plant Genome Project.</title>
        <authorList>
            <person name="Zhang R.-G."/>
        </authorList>
    </citation>
    <scope>NUCLEOTIDE SEQUENCE [LARGE SCALE GENOMIC DNA]</scope>
    <source>
        <tissue evidence="4">Rhizome</tissue>
    </source>
</reference>
<dbReference type="FunFam" id="2.30.30.490:FF:000017">
    <property type="entry name" value="Bromo-adjacent homology (BAH) domain-containing protein"/>
    <property type="match status" value="1"/>
</dbReference>
<dbReference type="GO" id="GO:0004371">
    <property type="term" value="F:glycerone kinase activity"/>
    <property type="evidence" value="ECO:0007669"/>
    <property type="project" value="InterPro"/>
</dbReference>
<name>A0A8J5FQV9_ZINOF</name>
<dbReference type="GO" id="GO:0003682">
    <property type="term" value="F:chromatin binding"/>
    <property type="evidence" value="ECO:0007669"/>
    <property type="project" value="InterPro"/>
</dbReference>
<dbReference type="InterPro" id="IPR001025">
    <property type="entry name" value="BAH_dom"/>
</dbReference>
<evidence type="ECO:0000259" key="2">
    <source>
        <dbReference type="PROSITE" id="PS51038"/>
    </source>
</evidence>
<dbReference type="Gene3D" id="3.40.50.10440">
    <property type="entry name" value="Dihydroxyacetone kinase, domain 1"/>
    <property type="match status" value="1"/>
</dbReference>
<dbReference type="InterPro" id="IPR043151">
    <property type="entry name" value="BAH_sf"/>
</dbReference>
<keyword evidence="5" id="KW-1185">Reference proteome</keyword>
<evidence type="ECO:0000313" key="5">
    <source>
        <dbReference type="Proteomes" id="UP000734854"/>
    </source>
</evidence>
<evidence type="ECO:0000256" key="1">
    <source>
        <dbReference type="SAM" id="MobiDB-lite"/>
    </source>
</evidence>
<dbReference type="PANTHER" id="PTHR47073">
    <property type="entry name" value="PROTEIN ANTI-SILENCING 1"/>
    <property type="match status" value="1"/>
</dbReference>
<dbReference type="Pfam" id="PF01426">
    <property type="entry name" value="BAH"/>
    <property type="match status" value="1"/>
</dbReference>
<feature type="compositionally biased region" description="Acidic residues" evidence="1">
    <location>
        <begin position="42"/>
        <end position="64"/>
    </location>
</feature>
<comment type="caution">
    <text evidence="4">The sequence shown here is derived from an EMBL/GenBank/DDBJ whole genome shotgun (WGS) entry which is preliminary data.</text>
</comment>
<organism evidence="4 5">
    <name type="scientific">Zingiber officinale</name>
    <name type="common">Ginger</name>
    <name type="synonym">Amomum zingiber</name>
    <dbReference type="NCBI Taxonomy" id="94328"/>
    <lineage>
        <taxon>Eukaryota</taxon>
        <taxon>Viridiplantae</taxon>
        <taxon>Streptophyta</taxon>
        <taxon>Embryophyta</taxon>
        <taxon>Tracheophyta</taxon>
        <taxon>Spermatophyta</taxon>
        <taxon>Magnoliopsida</taxon>
        <taxon>Liliopsida</taxon>
        <taxon>Zingiberales</taxon>
        <taxon>Zingiberaceae</taxon>
        <taxon>Zingiber</taxon>
    </lineage>
</organism>
<evidence type="ECO:0000313" key="4">
    <source>
        <dbReference type="EMBL" id="KAG6489831.1"/>
    </source>
</evidence>
<dbReference type="Proteomes" id="UP000734854">
    <property type="component" value="Unassembled WGS sequence"/>
</dbReference>
<accession>A0A8J5FQV9</accession>
<sequence>MIWTDLMMRAKKFMWLIKAKNDLKVDEVYQISHLDIDQNEHEMDDNELDEDVLEEEDDGNEESQFESGEFIEAKAEGYKVEMVVVGDDCALPPPCGIAGGRGLAGTILVHKVARAAADAGLPLANVTAEASILLKWKVWLSEKNGEEMDHFKGPNDVRKFCWGEKRGIGGAKRNIQFYGSFMIDGDTYSLYDSVYLLKEDECEPYIGKIVKIWEQPDHKKKVKILWFFRPNELENYLIDTPLEKEIFLATGEGVGLFNINPLEAIVGKCCVICTSKDERNAQPSDEDLKMADYIFYRTFDVQTCTISEKIDDKIVGVEAKFLLNRKGQ</sequence>
<dbReference type="PROSITE" id="PS51481">
    <property type="entry name" value="DHAK"/>
    <property type="match status" value="1"/>
</dbReference>
<dbReference type="Gene3D" id="2.30.30.490">
    <property type="match status" value="1"/>
</dbReference>
<dbReference type="SUPFAM" id="SSF82549">
    <property type="entry name" value="DAK1/DegV-like"/>
    <property type="match status" value="1"/>
</dbReference>
<dbReference type="Pfam" id="PF02733">
    <property type="entry name" value="Dak1"/>
    <property type="match status" value="1"/>
</dbReference>
<dbReference type="EMBL" id="JACMSC010000014">
    <property type="protein sequence ID" value="KAG6489831.1"/>
    <property type="molecule type" value="Genomic_DNA"/>
</dbReference>
<feature type="region of interest" description="Disordered" evidence="1">
    <location>
        <begin position="39"/>
        <end position="67"/>
    </location>
</feature>
<proteinExistence type="predicted"/>
<dbReference type="GO" id="GO:0006071">
    <property type="term" value="P:glycerol metabolic process"/>
    <property type="evidence" value="ECO:0007669"/>
    <property type="project" value="InterPro"/>
</dbReference>